<protein>
    <recommendedName>
        <fullName evidence="4">Nicotinate-nucleotide--dimethylbenzimidazole phosphoribosyltransferase</fullName>
        <ecNumber evidence="3">2.4.2.21</ecNumber>
    </recommendedName>
    <alternativeName>
        <fullName evidence="8">N(1)-alpha-phosphoribosyltransferase</fullName>
    </alternativeName>
</protein>
<keyword evidence="7" id="KW-0808">Transferase</keyword>
<dbReference type="GO" id="GO:0009236">
    <property type="term" value="P:cobalamin biosynthetic process"/>
    <property type="evidence" value="ECO:0007669"/>
    <property type="project" value="UniProtKB-KW"/>
</dbReference>
<dbReference type="UniPathway" id="UPA00061">
    <property type="reaction ID" value="UER00516"/>
</dbReference>
<dbReference type="InterPro" id="IPR003200">
    <property type="entry name" value="Nict_dMeBzImd_PRibTrfase"/>
</dbReference>
<dbReference type="InterPro" id="IPR036087">
    <property type="entry name" value="Nict_dMeBzImd_PRibTrfase_sf"/>
</dbReference>
<dbReference type="Gene3D" id="1.10.1610.10">
    <property type="match status" value="1"/>
</dbReference>
<accession>X1CJ90</accession>
<organism evidence="10">
    <name type="scientific">marine sediment metagenome</name>
    <dbReference type="NCBI Taxonomy" id="412755"/>
    <lineage>
        <taxon>unclassified sequences</taxon>
        <taxon>metagenomes</taxon>
        <taxon>ecological metagenomes</taxon>
    </lineage>
</organism>
<evidence type="ECO:0000256" key="6">
    <source>
        <dbReference type="ARBA" id="ARBA00022676"/>
    </source>
</evidence>
<dbReference type="EMBL" id="BART01026391">
    <property type="protein sequence ID" value="GAG96308.1"/>
    <property type="molecule type" value="Genomic_DNA"/>
</dbReference>
<dbReference type="InterPro" id="IPR023195">
    <property type="entry name" value="Nict_dMeBzImd_PRibTrfase_N"/>
</dbReference>
<evidence type="ECO:0000256" key="9">
    <source>
        <dbReference type="ARBA" id="ARBA00047340"/>
    </source>
</evidence>
<reference evidence="10" key="1">
    <citation type="journal article" date="2014" name="Front. Microbiol.">
        <title>High frequency of phylogenetically diverse reductive dehalogenase-homologous genes in deep subseafloor sedimentary metagenomes.</title>
        <authorList>
            <person name="Kawai M."/>
            <person name="Futagami T."/>
            <person name="Toyoda A."/>
            <person name="Takaki Y."/>
            <person name="Nishi S."/>
            <person name="Hori S."/>
            <person name="Arai W."/>
            <person name="Tsubouchi T."/>
            <person name="Morono Y."/>
            <person name="Uchiyama I."/>
            <person name="Ito T."/>
            <person name="Fujiyama A."/>
            <person name="Inagaki F."/>
            <person name="Takami H."/>
        </authorList>
    </citation>
    <scope>NUCLEOTIDE SEQUENCE</scope>
    <source>
        <strain evidence="10">Expedition CK06-06</strain>
    </source>
</reference>
<evidence type="ECO:0000256" key="1">
    <source>
        <dbReference type="ARBA" id="ARBA00005049"/>
    </source>
</evidence>
<evidence type="ECO:0000256" key="8">
    <source>
        <dbReference type="ARBA" id="ARBA00030686"/>
    </source>
</evidence>
<comment type="caution">
    <text evidence="10">The sequence shown here is derived from an EMBL/GenBank/DDBJ whole genome shotgun (WGS) entry which is preliminary data.</text>
</comment>
<proteinExistence type="inferred from homology"/>
<dbReference type="Pfam" id="PF02277">
    <property type="entry name" value="DBI_PRT"/>
    <property type="match status" value="1"/>
</dbReference>
<dbReference type="SUPFAM" id="SSF52733">
    <property type="entry name" value="Nicotinate mononucleotide:5,6-dimethylbenzimidazole phosphoribosyltransferase (CobT)"/>
    <property type="match status" value="1"/>
</dbReference>
<evidence type="ECO:0000313" key="10">
    <source>
        <dbReference type="EMBL" id="GAG96308.1"/>
    </source>
</evidence>
<comment type="similarity">
    <text evidence="2">Belongs to the CobT family.</text>
</comment>
<evidence type="ECO:0000256" key="7">
    <source>
        <dbReference type="ARBA" id="ARBA00022679"/>
    </source>
</evidence>
<dbReference type="GO" id="GO:0008939">
    <property type="term" value="F:nicotinate-nucleotide-dimethylbenzimidazole phosphoribosyltransferase activity"/>
    <property type="evidence" value="ECO:0007669"/>
    <property type="project" value="UniProtKB-EC"/>
</dbReference>
<gene>
    <name evidence="10" type="ORF">S01H4_47083</name>
</gene>
<feature type="non-terminal residue" evidence="10">
    <location>
        <position position="62"/>
    </location>
</feature>
<dbReference type="AlphaFoldDB" id="X1CJ90"/>
<comment type="catalytic activity">
    <reaction evidence="9">
        <text>5,6-dimethylbenzimidazole + nicotinate beta-D-ribonucleotide = alpha-ribazole 5'-phosphate + nicotinate + H(+)</text>
        <dbReference type="Rhea" id="RHEA:11196"/>
        <dbReference type="ChEBI" id="CHEBI:15378"/>
        <dbReference type="ChEBI" id="CHEBI:15890"/>
        <dbReference type="ChEBI" id="CHEBI:32544"/>
        <dbReference type="ChEBI" id="CHEBI:57502"/>
        <dbReference type="ChEBI" id="CHEBI:57918"/>
        <dbReference type="EC" id="2.4.2.21"/>
    </reaction>
</comment>
<comment type="pathway">
    <text evidence="1">Nucleoside biosynthesis; alpha-ribazole biosynthesis; alpha-ribazole from 5,6-dimethylbenzimidazole: step 1/2.</text>
</comment>
<dbReference type="EC" id="2.4.2.21" evidence="3"/>
<evidence type="ECO:0000256" key="3">
    <source>
        <dbReference type="ARBA" id="ARBA00011991"/>
    </source>
</evidence>
<evidence type="ECO:0000256" key="4">
    <source>
        <dbReference type="ARBA" id="ARBA00015486"/>
    </source>
</evidence>
<evidence type="ECO:0000256" key="5">
    <source>
        <dbReference type="ARBA" id="ARBA00022573"/>
    </source>
</evidence>
<keyword evidence="5" id="KW-0169">Cobalamin biosynthesis</keyword>
<name>X1CJ90_9ZZZZ</name>
<keyword evidence="6" id="KW-0328">Glycosyltransferase</keyword>
<sequence length="62" mass="7108">MNKKIKEIIRKIKPVNFKLMEKTQEKLDNLTKPQGSLGKLEDFARRIVGISGTLSPTIKRKV</sequence>
<evidence type="ECO:0000256" key="2">
    <source>
        <dbReference type="ARBA" id="ARBA00007110"/>
    </source>
</evidence>